<dbReference type="PANTHER" id="PTHR12374:SF20">
    <property type="entry name" value="TRANSCRIPTIONAL ADAPTER 2-ALPHA"/>
    <property type="match status" value="1"/>
</dbReference>
<keyword evidence="7 8" id="KW-0539">Nucleus</keyword>
<evidence type="ECO:0000313" key="16">
    <source>
        <dbReference type="Proteomes" id="UP000027195"/>
    </source>
</evidence>
<organism evidence="15 16">
    <name type="scientific">Botryobasidium botryosum (strain FD-172 SS1)</name>
    <dbReference type="NCBI Taxonomy" id="930990"/>
    <lineage>
        <taxon>Eukaryota</taxon>
        <taxon>Fungi</taxon>
        <taxon>Dikarya</taxon>
        <taxon>Basidiomycota</taxon>
        <taxon>Agaricomycotina</taxon>
        <taxon>Agaricomycetes</taxon>
        <taxon>Cantharellales</taxon>
        <taxon>Botryobasidiaceae</taxon>
        <taxon>Botryobasidium</taxon>
    </lineage>
</organism>
<feature type="compositionally biased region" description="Polar residues" evidence="10">
    <location>
        <begin position="299"/>
        <end position="316"/>
    </location>
</feature>
<dbReference type="PROSITE" id="PS50090">
    <property type="entry name" value="MYB_LIKE"/>
    <property type="match status" value="1"/>
</dbReference>
<dbReference type="PROSITE" id="PS01357">
    <property type="entry name" value="ZF_ZZ_1"/>
    <property type="match status" value="1"/>
</dbReference>
<dbReference type="Pfam" id="PF00249">
    <property type="entry name" value="Myb_DNA-binding"/>
    <property type="match status" value="1"/>
</dbReference>
<keyword evidence="4" id="KW-0862">Zinc</keyword>
<dbReference type="FunCoup" id="A0A067NBN5">
    <property type="interactions" value="258"/>
</dbReference>
<feature type="compositionally biased region" description="Basic and acidic residues" evidence="10">
    <location>
        <begin position="464"/>
        <end position="473"/>
    </location>
</feature>
<dbReference type="InterPro" id="IPR016827">
    <property type="entry name" value="Ada2/TADA2"/>
</dbReference>
<evidence type="ECO:0000259" key="14">
    <source>
        <dbReference type="PROSITE" id="PS51293"/>
    </source>
</evidence>
<dbReference type="SUPFAM" id="SSF57850">
    <property type="entry name" value="RING/U-box"/>
    <property type="match status" value="1"/>
</dbReference>
<dbReference type="GO" id="GO:0006357">
    <property type="term" value="P:regulation of transcription by RNA polymerase II"/>
    <property type="evidence" value="ECO:0007669"/>
    <property type="project" value="InterPro"/>
</dbReference>
<dbReference type="InterPro" id="IPR001005">
    <property type="entry name" value="SANT/Myb"/>
</dbReference>
<evidence type="ECO:0000256" key="9">
    <source>
        <dbReference type="PROSITE-ProRule" id="PRU00228"/>
    </source>
</evidence>
<keyword evidence="6 8" id="KW-0804">Transcription</keyword>
<proteinExistence type="predicted"/>
<dbReference type="EMBL" id="KL198016">
    <property type="protein sequence ID" value="KDQ21201.1"/>
    <property type="molecule type" value="Genomic_DNA"/>
</dbReference>
<dbReference type="GO" id="GO:0008270">
    <property type="term" value="F:zinc ion binding"/>
    <property type="evidence" value="ECO:0007669"/>
    <property type="project" value="UniProtKB-KW"/>
</dbReference>
<dbReference type="PIRSF" id="PIRSF025024">
    <property type="entry name" value="Transcriptional_adaptor_2"/>
    <property type="match status" value="1"/>
</dbReference>
<dbReference type="OrthoDB" id="270417at2759"/>
<evidence type="ECO:0000256" key="1">
    <source>
        <dbReference type="ARBA" id="ARBA00004123"/>
    </source>
</evidence>
<dbReference type="CDD" id="cd00167">
    <property type="entry name" value="SANT"/>
    <property type="match status" value="1"/>
</dbReference>
<dbReference type="Pfam" id="PF22941">
    <property type="entry name" value="TADA2A-like_3rd"/>
    <property type="match status" value="2"/>
</dbReference>
<dbReference type="InParanoid" id="A0A067NBN5"/>
<dbReference type="InterPro" id="IPR009057">
    <property type="entry name" value="Homeodomain-like_sf"/>
</dbReference>
<dbReference type="InterPro" id="IPR041983">
    <property type="entry name" value="ADA2-like_ZZ"/>
</dbReference>
<dbReference type="GO" id="GO:0006338">
    <property type="term" value="P:chromatin remodeling"/>
    <property type="evidence" value="ECO:0007669"/>
    <property type="project" value="TreeGrafter"/>
</dbReference>
<protein>
    <recommendedName>
        <fullName evidence="8">Transcriptional adapter 2</fullName>
    </recommendedName>
</protein>
<dbReference type="Pfam" id="PF25299">
    <property type="entry name" value="ZZ_ADA2"/>
    <property type="match status" value="1"/>
</dbReference>
<dbReference type="Gene3D" id="1.10.10.10">
    <property type="entry name" value="Winged helix-like DNA-binding domain superfamily/Winged helix DNA-binding domain"/>
    <property type="match status" value="1"/>
</dbReference>
<evidence type="ECO:0000256" key="4">
    <source>
        <dbReference type="ARBA" id="ARBA00022833"/>
    </source>
</evidence>
<dbReference type="STRING" id="930990.A0A067NBN5"/>
<feature type="domain" description="SANT" evidence="14">
    <location>
        <begin position="124"/>
        <end position="176"/>
    </location>
</feature>
<dbReference type="GO" id="GO:0005634">
    <property type="term" value="C:nucleus"/>
    <property type="evidence" value="ECO:0007669"/>
    <property type="project" value="UniProtKB-SubCell"/>
</dbReference>
<keyword evidence="2" id="KW-0479">Metal-binding</keyword>
<dbReference type="PROSITE" id="PS50934">
    <property type="entry name" value="SWIRM"/>
    <property type="match status" value="1"/>
</dbReference>
<dbReference type="InterPro" id="IPR043145">
    <property type="entry name" value="Znf_ZZ_sf"/>
</dbReference>
<feature type="domain" description="SWIRM" evidence="13">
    <location>
        <begin position="479"/>
        <end position="575"/>
    </location>
</feature>
<keyword evidence="16" id="KW-1185">Reference proteome</keyword>
<evidence type="ECO:0000259" key="12">
    <source>
        <dbReference type="PROSITE" id="PS50135"/>
    </source>
</evidence>
<dbReference type="PROSITE" id="PS51293">
    <property type="entry name" value="SANT"/>
    <property type="match status" value="1"/>
</dbReference>
<feature type="region of interest" description="Disordered" evidence="10">
    <location>
        <begin position="260"/>
        <end position="322"/>
    </location>
</feature>
<dbReference type="FunFam" id="3.30.60.90:FF:000008">
    <property type="entry name" value="Transcriptional adapter 2"/>
    <property type="match status" value="1"/>
</dbReference>
<feature type="domain" description="ZZ-type" evidence="12">
    <location>
        <begin position="64"/>
        <end position="122"/>
    </location>
</feature>
<keyword evidence="3 9" id="KW-0863">Zinc-finger</keyword>
<evidence type="ECO:0000256" key="6">
    <source>
        <dbReference type="ARBA" id="ARBA00023163"/>
    </source>
</evidence>
<dbReference type="SUPFAM" id="SSF46689">
    <property type="entry name" value="Homeodomain-like"/>
    <property type="match status" value="2"/>
</dbReference>
<evidence type="ECO:0000256" key="8">
    <source>
        <dbReference type="PIRNR" id="PIRNR025024"/>
    </source>
</evidence>
<name>A0A067NBN5_BOTB1</name>
<dbReference type="GO" id="GO:0070461">
    <property type="term" value="C:SAGA-type complex"/>
    <property type="evidence" value="ECO:0007669"/>
    <property type="project" value="TreeGrafter"/>
</dbReference>
<dbReference type="InterPro" id="IPR036388">
    <property type="entry name" value="WH-like_DNA-bd_sf"/>
</dbReference>
<gene>
    <name evidence="15" type="ORF">BOTBODRAFT_182607</name>
</gene>
<dbReference type="InterPro" id="IPR055141">
    <property type="entry name" value="TADA2A_B-like_dom"/>
</dbReference>
<dbReference type="InterPro" id="IPR017884">
    <property type="entry name" value="SANT_dom"/>
</dbReference>
<dbReference type="InterPro" id="IPR007526">
    <property type="entry name" value="SWIRM"/>
</dbReference>
<comment type="subcellular location">
    <subcellularLocation>
        <location evidence="1 8">Nucleus</location>
    </subcellularLocation>
</comment>
<feature type="region of interest" description="Disordered" evidence="10">
    <location>
        <begin position="20"/>
        <end position="40"/>
    </location>
</feature>
<reference evidence="16" key="1">
    <citation type="journal article" date="2014" name="Proc. Natl. Acad. Sci. U.S.A.">
        <title>Extensive sampling of basidiomycete genomes demonstrates inadequacy of the white-rot/brown-rot paradigm for wood decay fungi.</title>
        <authorList>
            <person name="Riley R."/>
            <person name="Salamov A.A."/>
            <person name="Brown D.W."/>
            <person name="Nagy L.G."/>
            <person name="Floudas D."/>
            <person name="Held B.W."/>
            <person name="Levasseur A."/>
            <person name="Lombard V."/>
            <person name="Morin E."/>
            <person name="Otillar R."/>
            <person name="Lindquist E.A."/>
            <person name="Sun H."/>
            <person name="LaButti K.M."/>
            <person name="Schmutz J."/>
            <person name="Jabbour D."/>
            <person name="Luo H."/>
            <person name="Baker S.E."/>
            <person name="Pisabarro A.G."/>
            <person name="Walton J.D."/>
            <person name="Blanchette R.A."/>
            <person name="Henrissat B."/>
            <person name="Martin F."/>
            <person name="Cullen D."/>
            <person name="Hibbett D.S."/>
            <person name="Grigoriev I.V."/>
        </authorList>
    </citation>
    <scope>NUCLEOTIDE SEQUENCE [LARGE SCALE GENOMIC DNA]</scope>
    <source>
        <strain evidence="16">FD-172 SS1</strain>
    </source>
</reference>
<dbReference type="SMART" id="SM00291">
    <property type="entry name" value="ZnF_ZZ"/>
    <property type="match status" value="1"/>
</dbReference>
<accession>A0A067NBN5</accession>
<dbReference type="Pfam" id="PF04433">
    <property type="entry name" value="SWIRM"/>
    <property type="match status" value="1"/>
</dbReference>
<dbReference type="GO" id="GO:0003713">
    <property type="term" value="F:transcription coactivator activity"/>
    <property type="evidence" value="ECO:0007669"/>
    <property type="project" value="InterPro"/>
</dbReference>
<dbReference type="AlphaFoldDB" id="A0A067NBN5"/>
<dbReference type="FunFam" id="1.10.10.10:FF:000087">
    <property type="entry name" value="Transcriptional adapter 2"/>
    <property type="match status" value="1"/>
</dbReference>
<feature type="region of interest" description="Disordered" evidence="10">
    <location>
        <begin position="448"/>
        <end position="488"/>
    </location>
</feature>
<evidence type="ECO:0000256" key="5">
    <source>
        <dbReference type="ARBA" id="ARBA00023015"/>
    </source>
</evidence>
<evidence type="ECO:0000256" key="10">
    <source>
        <dbReference type="SAM" id="MobiDB-lite"/>
    </source>
</evidence>
<feature type="compositionally biased region" description="Basic and acidic residues" evidence="10">
    <location>
        <begin position="271"/>
        <end position="297"/>
    </location>
</feature>
<evidence type="ECO:0000313" key="15">
    <source>
        <dbReference type="EMBL" id="KDQ21201.1"/>
    </source>
</evidence>
<feature type="compositionally biased region" description="Basic and acidic residues" evidence="10">
    <location>
        <begin position="20"/>
        <end position="29"/>
    </location>
</feature>
<dbReference type="PROSITE" id="PS50135">
    <property type="entry name" value="ZF_ZZ_2"/>
    <property type="match status" value="1"/>
</dbReference>
<feature type="domain" description="Myb-like" evidence="11">
    <location>
        <begin position="129"/>
        <end position="172"/>
    </location>
</feature>
<keyword evidence="5 8" id="KW-0805">Transcription regulation</keyword>
<evidence type="ECO:0000256" key="7">
    <source>
        <dbReference type="ARBA" id="ARBA00023242"/>
    </source>
</evidence>
<dbReference type="HOGENOM" id="CLU_018273_3_0_1"/>
<dbReference type="InterPro" id="IPR000433">
    <property type="entry name" value="Znf_ZZ"/>
</dbReference>
<dbReference type="CDD" id="cd02335">
    <property type="entry name" value="ZZ_ADA2"/>
    <property type="match status" value="1"/>
</dbReference>
<dbReference type="Gene3D" id="1.10.10.60">
    <property type="entry name" value="Homeodomain-like"/>
    <property type="match status" value="1"/>
</dbReference>
<dbReference type="SMART" id="SM00717">
    <property type="entry name" value="SANT"/>
    <property type="match status" value="1"/>
</dbReference>
<evidence type="ECO:0000256" key="3">
    <source>
        <dbReference type="ARBA" id="ARBA00022771"/>
    </source>
</evidence>
<dbReference type="GO" id="GO:0003682">
    <property type="term" value="F:chromatin binding"/>
    <property type="evidence" value="ECO:0007669"/>
    <property type="project" value="TreeGrafter"/>
</dbReference>
<evidence type="ECO:0000259" key="13">
    <source>
        <dbReference type="PROSITE" id="PS50934"/>
    </source>
</evidence>
<evidence type="ECO:0000259" key="11">
    <source>
        <dbReference type="PROSITE" id="PS50090"/>
    </source>
</evidence>
<dbReference type="Proteomes" id="UP000027195">
    <property type="component" value="Unassembled WGS sequence"/>
</dbReference>
<dbReference type="Gene3D" id="3.30.60.90">
    <property type="match status" value="1"/>
</dbReference>
<sequence>MHVGCLYVAPDVLELQEVRSLDDDGDPSKAEPAAAAAGRGELEQVAQPTASSAALPIPAISEPGVLYECDSCVTDITHKIRIKCAAPGCEEVDLCPSCFCQGKEVGSHKAWHDYRVIEKHSYPIFTEDWGADEELLLIEGLSTNGIGNWGAAAEHIGTHTKEEVEEHYMKVYHNADTWPLPRMDLEFDIDPETFHARKRQRMQEKRMEAFNAPPFQILTSGPTNHELQGYMPGRLEFETEVENDAEDLIKDLEFGLVMEYGGADQPAPPEPEIKPDEQEEHAHSHNGKDRVRVKEESGAPSSPGDSMNIDGSSNQKPAPDPIETHESLSLKLALLDMYKEKLDKREETKAFVFDRGLLDFKKLQATEKKRTKEEREFINKHKPFGKLQTAEDFEVFIDGLLYEVALRKRIAEMQEYRRMGITSLAEAEKFEKDRFARSSKGYVREYSHLQRASSRHSVPPPHESPGKRSREGTPKPMAGPSRRPPAPLNLANAASLHLLTPAEQTLCSQLRILPKPYLVIKETLVREFTRSGGKLRRREARDYIKIDVNKTTRIWDFLVQAGVLKVPSTGDGVNGTGSYED</sequence>
<dbReference type="PANTHER" id="PTHR12374">
    <property type="entry name" value="TRANSCRIPTIONAL ADAPTOR 2 ADA2 -RELATED"/>
    <property type="match status" value="1"/>
</dbReference>
<evidence type="ECO:0000256" key="2">
    <source>
        <dbReference type="ARBA" id="ARBA00022723"/>
    </source>
</evidence>